<accession>A0ABU3B158</accession>
<proteinExistence type="predicted"/>
<dbReference type="Proteomes" id="UP001180724">
    <property type="component" value="Unassembled WGS sequence"/>
</dbReference>
<dbReference type="EMBL" id="JAVRFH010000104">
    <property type="protein sequence ID" value="MDT0616192.1"/>
    <property type="molecule type" value="Genomic_DNA"/>
</dbReference>
<reference evidence="1" key="1">
    <citation type="submission" date="2024-05" db="EMBL/GenBank/DDBJ databases">
        <title>30 novel species of actinomycetes from the DSMZ collection.</title>
        <authorList>
            <person name="Nouioui I."/>
        </authorList>
    </citation>
    <scope>NUCLEOTIDE SEQUENCE</scope>
    <source>
        <strain evidence="1">DSM 40712</strain>
    </source>
</reference>
<evidence type="ECO:0000313" key="1">
    <source>
        <dbReference type="EMBL" id="MDT0616192.1"/>
    </source>
</evidence>
<name>A0ABU3B158_9ACTN</name>
<gene>
    <name evidence="1" type="ORF">RM812_39540</name>
</gene>
<sequence>MGNSSRPGSIVIREIGHAPFAVLGEQYAVLELVWNGDVGRSFDLVRISDSTVLTEDESFDSYPTDEQIADTLAEHAIDAEVASCMFCRENVLLATAHRHTGGWVGDACCWDERLCSTQ</sequence>
<dbReference type="RefSeq" id="WP_311585401.1">
    <property type="nucleotide sequence ID" value="NZ_JAVRFH010000104.1"/>
</dbReference>
<protein>
    <submittedName>
        <fullName evidence="1">Uncharacterized protein</fullName>
    </submittedName>
</protein>
<comment type="caution">
    <text evidence="1">The sequence shown here is derived from an EMBL/GenBank/DDBJ whole genome shotgun (WGS) entry which is preliminary data.</text>
</comment>
<organism evidence="1 2">
    <name type="scientific">Streptomyces lancefieldiae</name>
    <dbReference type="NCBI Taxonomy" id="3075520"/>
    <lineage>
        <taxon>Bacteria</taxon>
        <taxon>Bacillati</taxon>
        <taxon>Actinomycetota</taxon>
        <taxon>Actinomycetes</taxon>
        <taxon>Kitasatosporales</taxon>
        <taxon>Streptomycetaceae</taxon>
        <taxon>Streptomyces</taxon>
    </lineage>
</organism>
<evidence type="ECO:0000313" key="2">
    <source>
        <dbReference type="Proteomes" id="UP001180724"/>
    </source>
</evidence>
<keyword evidence="2" id="KW-1185">Reference proteome</keyword>